<dbReference type="PANTHER" id="PTHR43140">
    <property type="entry name" value="TYPE-1 RESTRICTION ENZYME ECOKI SPECIFICITY PROTEIN"/>
    <property type="match status" value="1"/>
</dbReference>
<evidence type="ECO:0000256" key="3">
    <source>
        <dbReference type="ARBA" id="ARBA00023125"/>
    </source>
</evidence>
<name>A0A286A323_9PROT</name>
<dbReference type="GO" id="GO:0009307">
    <property type="term" value="P:DNA restriction-modification system"/>
    <property type="evidence" value="ECO:0007669"/>
    <property type="project" value="UniProtKB-KW"/>
</dbReference>
<evidence type="ECO:0000256" key="1">
    <source>
        <dbReference type="ARBA" id="ARBA00010923"/>
    </source>
</evidence>
<proteinExistence type="inferred from homology"/>
<dbReference type="AlphaFoldDB" id="A0A286A323"/>
<dbReference type="CDD" id="cd17254">
    <property type="entry name" value="RMtype1_S_FclI-TRD1-CR1_like"/>
    <property type="match status" value="1"/>
</dbReference>
<feature type="region of interest" description="Disordered" evidence="4">
    <location>
        <begin position="204"/>
        <end position="247"/>
    </location>
</feature>
<keyword evidence="3" id="KW-0238">DNA-binding</keyword>
<dbReference type="InterPro" id="IPR044946">
    <property type="entry name" value="Restrct_endonuc_typeI_TRD_sf"/>
</dbReference>
<feature type="region of interest" description="Disordered" evidence="4">
    <location>
        <begin position="267"/>
        <end position="325"/>
    </location>
</feature>
<dbReference type="InterPro" id="IPR000055">
    <property type="entry name" value="Restrct_endonuc_typeI_TRD"/>
</dbReference>
<dbReference type="PANTHER" id="PTHR43140:SF1">
    <property type="entry name" value="TYPE I RESTRICTION ENZYME ECOKI SPECIFICITY SUBUNIT"/>
    <property type="match status" value="1"/>
</dbReference>
<organism evidence="6 7">
    <name type="scientific">Nitrosomonas ureae</name>
    <dbReference type="NCBI Taxonomy" id="44577"/>
    <lineage>
        <taxon>Bacteria</taxon>
        <taxon>Pseudomonadati</taxon>
        <taxon>Pseudomonadota</taxon>
        <taxon>Betaproteobacteria</taxon>
        <taxon>Nitrosomonadales</taxon>
        <taxon>Nitrosomonadaceae</taxon>
        <taxon>Nitrosomonas</taxon>
    </lineage>
</organism>
<accession>A0A286A323</accession>
<evidence type="ECO:0000256" key="4">
    <source>
        <dbReference type="SAM" id="MobiDB-lite"/>
    </source>
</evidence>
<reference evidence="6 7" key="1">
    <citation type="submission" date="2017-09" db="EMBL/GenBank/DDBJ databases">
        <authorList>
            <person name="Ehlers B."/>
            <person name="Leendertz F.H."/>
        </authorList>
    </citation>
    <scope>NUCLEOTIDE SEQUENCE [LARGE SCALE GENOMIC DNA]</scope>
    <source>
        <strain evidence="6 7">Nm42</strain>
    </source>
</reference>
<evidence type="ECO:0000313" key="7">
    <source>
        <dbReference type="Proteomes" id="UP000219335"/>
    </source>
</evidence>
<protein>
    <submittedName>
        <fullName evidence="6">Type I restriction modification DNA specificity domain-containing protein</fullName>
    </submittedName>
</protein>
<evidence type="ECO:0000259" key="5">
    <source>
        <dbReference type="Pfam" id="PF01420"/>
    </source>
</evidence>
<comment type="similarity">
    <text evidence="1">Belongs to the type-I restriction system S methylase family.</text>
</comment>
<gene>
    <name evidence="6" type="ORF">SAMN06297164_0373</name>
</gene>
<dbReference type="InterPro" id="IPR051212">
    <property type="entry name" value="Type-I_RE_S_subunit"/>
</dbReference>
<feature type="domain" description="Type I restriction modification DNA specificity" evidence="5">
    <location>
        <begin position="9"/>
        <end position="171"/>
    </location>
</feature>
<sequence length="325" mass="36660">MKNNDANLPDGWIKATISVLADYVNGRAFKPTEWKDTGKPIIRIQNLNNGSAKYNFSPENHEEKYLVKNGDLLFAWSASLGAYIWHGGDAWLNQHIFLVHPKDCTTKLFVFYLLEKITTELYAKAHGSGMVHVTKGKFESTEISLPPLLEQHRIVAKIEELFSELDKGIENLKTAQAQLKVYRQALLKHAFEGKLTAQWRAQRHAKQSVAPAQAGAQPFNDMDSRPTFSRGLALRGNDEAGSGNDKPLETAEALLKRIQQEREQRYQQQLAEWEKSPSVPLLQRGKPTSTAPIPPLRKRGARGDFKTQTSENPAATHRRRTDRIA</sequence>
<keyword evidence="2" id="KW-0680">Restriction system</keyword>
<dbReference type="EMBL" id="OCMU01000001">
    <property type="protein sequence ID" value="SOD16306.1"/>
    <property type="molecule type" value="Genomic_DNA"/>
</dbReference>
<dbReference type="SUPFAM" id="SSF116734">
    <property type="entry name" value="DNA methylase specificity domain"/>
    <property type="match status" value="1"/>
</dbReference>
<dbReference type="Pfam" id="PF01420">
    <property type="entry name" value="Methylase_S"/>
    <property type="match status" value="1"/>
</dbReference>
<evidence type="ECO:0000256" key="2">
    <source>
        <dbReference type="ARBA" id="ARBA00022747"/>
    </source>
</evidence>
<dbReference type="GO" id="GO:0003677">
    <property type="term" value="F:DNA binding"/>
    <property type="evidence" value="ECO:0007669"/>
    <property type="project" value="UniProtKB-KW"/>
</dbReference>
<dbReference type="Proteomes" id="UP000219335">
    <property type="component" value="Unassembled WGS sequence"/>
</dbReference>
<feature type="compositionally biased region" description="Basic residues" evidence="4">
    <location>
        <begin position="316"/>
        <end position="325"/>
    </location>
</feature>
<dbReference type="Gene3D" id="3.90.220.20">
    <property type="entry name" value="DNA methylase specificity domains"/>
    <property type="match status" value="1"/>
</dbReference>
<evidence type="ECO:0000313" key="6">
    <source>
        <dbReference type="EMBL" id="SOD16306.1"/>
    </source>
</evidence>
<dbReference type="RefSeq" id="WP_217992290.1">
    <property type="nucleotide sequence ID" value="NZ_OCMU01000001.1"/>
</dbReference>